<name>A0A0F0KUN2_9MICO</name>
<gene>
    <name evidence="2" type="ORF">RL72_01675</name>
</gene>
<dbReference type="OrthoDB" id="8225825at2"/>
<dbReference type="EMBL" id="JYIT01000073">
    <property type="protein sequence ID" value="KJL24593.1"/>
    <property type="molecule type" value="Genomic_DNA"/>
</dbReference>
<dbReference type="Proteomes" id="UP000033448">
    <property type="component" value="Unassembled WGS sequence"/>
</dbReference>
<evidence type="ECO:0000259" key="1">
    <source>
        <dbReference type="Pfam" id="PF01814"/>
    </source>
</evidence>
<dbReference type="PATRIC" id="fig|582680.7.peg.1715"/>
<feature type="domain" description="Hemerythrin-like" evidence="1">
    <location>
        <begin position="15"/>
        <end position="136"/>
    </location>
</feature>
<reference evidence="2 3" key="1">
    <citation type="submission" date="2015-02" db="EMBL/GenBank/DDBJ databases">
        <title>Draft genome sequences of ten Microbacterium spp. with emphasis on heavy metal contaminated environments.</title>
        <authorList>
            <person name="Corretto E."/>
        </authorList>
    </citation>
    <scope>NUCLEOTIDE SEQUENCE [LARGE SCALE GENOMIC DNA]</scope>
    <source>
        <strain evidence="2 3">DSM 23848</strain>
    </source>
</reference>
<keyword evidence="3" id="KW-1185">Reference proteome</keyword>
<dbReference type="InterPro" id="IPR012312">
    <property type="entry name" value="Hemerythrin-like"/>
</dbReference>
<accession>A0A0F0KUN2</accession>
<dbReference type="RefSeq" id="WP_045250438.1">
    <property type="nucleotide sequence ID" value="NZ_FNGQ01000002.1"/>
</dbReference>
<evidence type="ECO:0000313" key="3">
    <source>
        <dbReference type="Proteomes" id="UP000033448"/>
    </source>
</evidence>
<organism evidence="2 3">
    <name type="scientific">Microbacterium azadirachtae</name>
    <dbReference type="NCBI Taxonomy" id="582680"/>
    <lineage>
        <taxon>Bacteria</taxon>
        <taxon>Bacillati</taxon>
        <taxon>Actinomycetota</taxon>
        <taxon>Actinomycetes</taxon>
        <taxon>Micrococcales</taxon>
        <taxon>Microbacteriaceae</taxon>
        <taxon>Microbacterium</taxon>
    </lineage>
</organism>
<evidence type="ECO:0000313" key="2">
    <source>
        <dbReference type="EMBL" id="KJL24593.1"/>
    </source>
</evidence>
<comment type="caution">
    <text evidence="2">The sequence shown here is derived from an EMBL/GenBank/DDBJ whole genome shotgun (WGS) entry which is preliminary data.</text>
</comment>
<dbReference type="AlphaFoldDB" id="A0A0F0KUN2"/>
<proteinExistence type="predicted"/>
<dbReference type="Gene3D" id="1.20.120.520">
    <property type="entry name" value="nmb1532 protein domain like"/>
    <property type="match status" value="1"/>
</dbReference>
<sequence>MPENETTRLIAWSSELREAHTRLRDALAFVRAGGADPRSADRDLLLHCRGFCTALDQHHRGEDRALFPAIEAAHPELAPVLRKLSEDHAMIDTLLTALRDAVDGGIAPGDLDRHLDGVGAIMESHFAFEERQLLRVLETLALDADPRDVLGTL</sequence>
<dbReference type="Pfam" id="PF01814">
    <property type="entry name" value="Hemerythrin"/>
    <property type="match status" value="1"/>
</dbReference>
<protein>
    <submittedName>
        <fullName evidence="2">Hemerythrin HHE cation binding domain protein</fullName>
    </submittedName>
</protein>